<protein>
    <recommendedName>
        <fullName evidence="7">Phage capsid protein</fullName>
    </recommendedName>
</protein>
<feature type="region of interest" description="Disordered" evidence="2">
    <location>
        <begin position="179"/>
        <end position="207"/>
    </location>
</feature>
<evidence type="ECO:0000313" key="3">
    <source>
        <dbReference type="EMBL" id="AMD85071.1"/>
    </source>
</evidence>
<name>A0AAX2GVR0_9FLAO</name>
<keyword evidence="1" id="KW-0175">Coiled coil</keyword>
<sequence length="207" mass="22668">MFKEKIFDGLKTKYSSLGLSKEVLEGVATQLSTSVTEETQIEPAVNGAEGMLKLFQSYADSRVNAFKTESEKYKAEVEKLKAEAAKKQSEPTQGGNAKEDGEDFKALLTEALKPLTEKIGQLEADKKAEARSNFIASKVKELGIPDWRVKERFGITEDMDEAAISEYLSTVKQNIQTAGLGTKGGLPLDANDKPKAEDVKSIVENLM</sequence>
<dbReference type="Proteomes" id="UP000065822">
    <property type="component" value="Chromosome"/>
</dbReference>
<dbReference type="AlphaFoldDB" id="A0AAX2GVR0"/>
<gene>
    <name evidence="3" type="ORF">AXF12_05785</name>
    <name evidence="4" type="ORF">SAMEA44541418_00562</name>
</gene>
<feature type="compositionally biased region" description="Basic and acidic residues" evidence="2">
    <location>
        <begin position="190"/>
        <end position="201"/>
    </location>
</feature>
<dbReference type="EMBL" id="CP014227">
    <property type="protein sequence ID" value="AMD85071.1"/>
    <property type="molecule type" value="Genomic_DNA"/>
</dbReference>
<dbReference type="EMBL" id="LT906449">
    <property type="protein sequence ID" value="SNV05228.1"/>
    <property type="molecule type" value="Genomic_DNA"/>
</dbReference>
<dbReference type="KEGG" id="chg:AXF12_05785"/>
<reference evidence="3 5" key="1">
    <citation type="submission" date="2016-02" db="EMBL/GenBank/DDBJ databases">
        <authorList>
            <person name="Holder M.E."/>
            <person name="Ajami N.J."/>
            <person name="Petrosino J.F."/>
        </authorList>
    </citation>
    <scope>NUCLEOTIDE SEQUENCE [LARGE SCALE GENOMIC DNA]</scope>
    <source>
        <strain evidence="3 5">CCUG 32990</strain>
    </source>
</reference>
<evidence type="ECO:0000313" key="4">
    <source>
        <dbReference type="EMBL" id="SNV05228.1"/>
    </source>
</evidence>
<evidence type="ECO:0000256" key="2">
    <source>
        <dbReference type="SAM" id="MobiDB-lite"/>
    </source>
</evidence>
<keyword evidence="5" id="KW-1185">Reference proteome</keyword>
<reference evidence="4 6" key="2">
    <citation type="submission" date="2017-06" db="EMBL/GenBank/DDBJ databases">
        <authorList>
            <consortium name="Pathogen Informatics"/>
        </authorList>
    </citation>
    <scope>NUCLEOTIDE SEQUENCE [LARGE SCALE GENOMIC DNA]</scope>
    <source>
        <strain evidence="4 6">NCTC12947</strain>
    </source>
</reference>
<evidence type="ECO:0000256" key="1">
    <source>
        <dbReference type="SAM" id="Coils"/>
    </source>
</evidence>
<evidence type="ECO:0008006" key="7">
    <source>
        <dbReference type="Google" id="ProtNLM"/>
    </source>
</evidence>
<accession>A0AAX2GVR0</accession>
<evidence type="ECO:0000313" key="6">
    <source>
        <dbReference type="Proteomes" id="UP000215539"/>
    </source>
</evidence>
<organism evidence="4 6">
    <name type="scientific">Capnocytophaga haemolytica</name>
    <dbReference type="NCBI Taxonomy" id="45243"/>
    <lineage>
        <taxon>Bacteria</taxon>
        <taxon>Pseudomonadati</taxon>
        <taxon>Bacteroidota</taxon>
        <taxon>Flavobacteriia</taxon>
        <taxon>Flavobacteriales</taxon>
        <taxon>Flavobacteriaceae</taxon>
        <taxon>Capnocytophaga</taxon>
    </lineage>
</organism>
<dbReference type="Proteomes" id="UP000215539">
    <property type="component" value="Chromosome 1"/>
</dbReference>
<proteinExistence type="predicted"/>
<dbReference type="RefSeq" id="WP_066429126.1">
    <property type="nucleotide sequence ID" value="NZ_CP014227.1"/>
</dbReference>
<evidence type="ECO:0000313" key="5">
    <source>
        <dbReference type="Proteomes" id="UP000065822"/>
    </source>
</evidence>
<feature type="coiled-coil region" evidence="1">
    <location>
        <begin position="63"/>
        <end position="90"/>
    </location>
</feature>